<dbReference type="AlphaFoldDB" id="A0A2P8R2Q6"/>
<sequence length="128" mass="14308">MREIKFKVLNKITGEILPVANIDFKLKIVTVGGIADGVLGKIEFYSEWKFKNVELMEYTGVKDANGVEIYEGDILKTDDGYLAKVDFYDGEFKAIEDDVSLNLADYAISSSVVGNIYENPELLNLKSN</sequence>
<dbReference type="OrthoDB" id="1809393at2"/>
<comment type="caution">
    <text evidence="2">The sequence shown here is derived from an EMBL/GenBank/DDBJ whole genome shotgun (WGS) entry which is preliminary data.</text>
</comment>
<accession>A0A2P8R2Q6</accession>
<evidence type="ECO:0000313" key="2">
    <source>
        <dbReference type="EMBL" id="PSM52769.1"/>
    </source>
</evidence>
<dbReference type="EMBL" id="PDHH01000002">
    <property type="protein sequence ID" value="PSM52769.1"/>
    <property type="molecule type" value="Genomic_DNA"/>
</dbReference>
<dbReference type="Pfam" id="PF09643">
    <property type="entry name" value="YopX"/>
    <property type="match status" value="1"/>
</dbReference>
<dbReference type="Proteomes" id="UP000240535">
    <property type="component" value="Unassembled WGS sequence"/>
</dbReference>
<keyword evidence="3" id="KW-1185">Reference proteome</keyword>
<organism evidence="2 3">
    <name type="scientific">Campylobacter blaseri</name>
    <dbReference type="NCBI Taxonomy" id="2042961"/>
    <lineage>
        <taxon>Bacteria</taxon>
        <taxon>Pseudomonadati</taxon>
        <taxon>Campylobacterota</taxon>
        <taxon>Epsilonproteobacteria</taxon>
        <taxon>Campylobacterales</taxon>
        <taxon>Campylobacteraceae</taxon>
        <taxon>Campylobacter</taxon>
    </lineage>
</organism>
<dbReference type="InterPro" id="IPR019096">
    <property type="entry name" value="YopX_protein"/>
</dbReference>
<name>A0A2P8R2Q6_9BACT</name>
<dbReference type="SUPFAM" id="SSF159006">
    <property type="entry name" value="YopX-like"/>
    <property type="match status" value="1"/>
</dbReference>
<reference evidence="3" key="1">
    <citation type="submission" date="2017-10" db="EMBL/GenBank/DDBJ databases">
        <title>Campylobacter species from seals.</title>
        <authorList>
            <person name="Gilbert M.J."/>
            <person name="Zomer A.L."/>
            <person name="Timmerman A.J."/>
            <person name="Duim B."/>
            <person name="Wagenaar J.A."/>
        </authorList>
    </citation>
    <scope>NUCLEOTIDE SEQUENCE [LARGE SCALE GENOMIC DNA]</scope>
    <source>
        <strain evidence="3">17S00004-5</strain>
    </source>
</reference>
<dbReference type="Gene3D" id="2.30.30.290">
    <property type="entry name" value="YopX-like domains"/>
    <property type="match status" value="1"/>
</dbReference>
<evidence type="ECO:0000313" key="3">
    <source>
        <dbReference type="Proteomes" id="UP000240535"/>
    </source>
</evidence>
<dbReference type="RefSeq" id="WP_106870592.1">
    <property type="nucleotide sequence ID" value="NZ_CP053841.1"/>
</dbReference>
<gene>
    <name evidence="2" type="ORF">CQ405_03330</name>
</gene>
<dbReference type="InterPro" id="IPR023385">
    <property type="entry name" value="YopX-like_C"/>
</dbReference>
<evidence type="ECO:0000259" key="1">
    <source>
        <dbReference type="Pfam" id="PF09643"/>
    </source>
</evidence>
<proteinExistence type="predicted"/>
<feature type="domain" description="YopX protein" evidence="1">
    <location>
        <begin position="5"/>
        <end position="123"/>
    </location>
</feature>
<protein>
    <recommendedName>
        <fullName evidence="1">YopX protein domain-containing protein</fullName>
    </recommendedName>
</protein>